<feature type="domain" description="Reverse transcriptase RNase H-like" evidence="8">
    <location>
        <begin position="1"/>
        <end position="44"/>
    </location>
</feature>
<evidence type="ECO:0000256" key="3">
    <source>
        <dbReference type="ARBA" id="ARBA00022695"/>
    </source>
</evidence>
<keyword evidence="11" id="KW-1185">Reference proteome</keyword>
<dbReference type="PANTHER" id="PTHR37984:SF5">
    <property type="entry name" value="PROTEIN NYNRIN-LIKE"/>
    <property type="match status" value="1"/>
</dbReference>
<dbReference type="STRING" id="35525.A0A164EN89"/>
<dbReference type="EC" id="2.7.7.49" evidence="1"/>
<dbReference type="Pfam" id="PF17917">
    <property type="entry name" value="RT_RNaseH"/>
    <property type="match status" value="1"/>
</dbReference>
<dbReference type="GO" id="GO:0016787">
    <property type="term" value="F:hydrolase activity"/>
    <property type="evidence" value="ECO:0007669"/>
    <property type="project" value="UniProtKB-KW"/>
</dbReference>
<keyword evidence="4" id="KW-0540">Nuclease</keyword>
<dbReference type="Pfam" id="PF17921">
    <property type="entry name" value="Integrase_H2C2"/>
    <property type="match status" value="1"/>
</dbReference>
<evidence type="ECO:0000313" key="11">
    <source>
        <dbReference type="Proteomes" id="UP000076858"/>
    </source>
</evidence>
<comment type="caution">
    <text evidence="10">The sequence shown here is derived from an EMBL/GenBank/DDBJ whole genome shotgun (WGS) entry which is preliminary data.</text>
</comment>
<dbReference type="PANTHER" id="PTHR37984">
    <property type="entry name" value="PROTEIN CBG26694"/>
    <property type="match status" value="1"/>
</dbReference>
<evidence type="ECO:0000259" key="8">
    <source>
        <dbReference type="Pfam" id="PF17917"/>
    </source>
</evidence>
<gene>
    <name evidence="10" type="ORF">APZ42_008413</name>
</gene>
<keyword evidence="5" id="KW-0255">Endonuclease</keyword>
<evidence type="ECO:0000256" key="4">
    <source>
        <dbReference type="ARBA" id="ARBA00022722"/>
    </source>
</evidence>
<feature type="non-terminal residue" evidence="10">
    <location>
        <position position="1"/>
    </location>
</feature>
<sequence>KKFRSYIYGRRFLVETDSSAVKWMYTKKELSGKFARWILSLQEYDFEVRHLKGTSNVMADALSRNPDGELPECETDHVICVLQSNKPSGYAPHELAFLQQVDSQLRKICLDLSYPNPGRKPHEFVVHKKVLYKKNSGPGRKFLLVVPSVLRRKILKSCHDDSHAGHMGREKTFARVS</sequence>
<feature type="domain" description="Integrase zinc-binding" evidence="9">
    <location>
        <begin position="146"/>
        <end position="177"/>
    </location>
</feature>
<dbReference type="Gene3D" id="1.10.340.70">
    <property type="match status" value="1"/>
</dbReference>
<reference evidence="10 11" key="1">
    <citation type="submission" date="2016-03" db="EMBL/GenBank/DDBJ databases">
        <title>EvidentialGene: Evidence-directed Construction of Genes on Genomes.</title>
        <authorList>
            <person name="Gilbert D.G."/>
            <person name="Choi J.-H."/>
            <person name="Mockaitis K."/>
            <person name="Colbourne J."/>
            <person name="Pfrender M."/>
        </authorList>
    </citation>
    <scope>NUCLEOTIDE SEQUENCE [LARGE SCALE GENOMIC DNA]</scope>
    <source>
        <strain evidence="10 11">Xinb3</strain>
        <tissue evidence="10">Complete organism</tissue>
    </source>
</reference>
<evidence type="ECO:0000256" key="1">
    <source>
        <dbReference type="ARBA" id="ARBA00012493"/>
    </source>
</evidence>
<dbReference type="AlphaFoldDB" id="A0A164EN89"/>
<evidence type="ECO:0000256" key="6">
    <source>
        <dbReference type="ARBA" id="ARBA00022801"/>
    </source>
</evidence>
<organism evidence="10 11">
    <name type="scientific">Daphnia magna</name>
    <dbReference type="NCBI Taxonomy" id="35525"/>
    <lineage>
        <taxon>Eukaryota</taxon>
        <taxon>Metazoa</taxon>
        <taxon>Ecdysozoa</taxon>
        <taxon>Arthropoda</taxon>
        <taxon>Crustacea</taxon>
        <taxon>Branchiopoda</taxon>
        <taxon>Diplostraca</taxon>
        <taxon>Cladocera</taxon>
        <taxon>Anomopoda</taxon>
        <taxon>Daphniidae</taxon>
        <taxon>Daphnia</taxon>
    </lineage>
</organism>
<evidence type="ECO:0000259" key="9">
    <source>
        <dbReference type="Pfam" id="PF17921"/>
    </source>
</evidence>
<dbReference type="Proteomes" id="UP000076858">
    <property type="component" value="Unassembled WGS sequence"/>
</dbReference>
<dbReference type="EMBL" id="LRGB01023112">
    <property type="protein sequence ID" value="KZR96958.1"/>
    <property type="molecule type" value="Genomic_DNA"/>
</dbReference>
<protein>
    <recommendedName>
        <fullName evidence="1">RNA-directed DNA polymerase</fullName>
        <ecNumber evidence="1">2.7.7.49</ecNumber>
    </recommendedName>
</protein>
<dbReference type="GO" id="GO:0003964">
    <property type="term" value="F:RNA-directed DNA polymerase activity"/>
    <property type="evidence" value="ECO:0007669"/>
    <property type="project" value="UniProtKB-KW"/>
</dbReference>
<keyword evidence="2" id="KW-0808">Transferase</keyword>
<keyword evidence="3" id="KW-0548">Nucleotidyltransferase</keyword>
<evidence type="ECO:0000256" key="7">
    <source>
        <dbReference type="ARBA" id="ARBA00022918"/>
    </source>
</evidence>
<keyword evidence="6" id="KW-0378">Hydrolase</keyword>
<evidence type="ECO:0000256" key="5">
    <source>
        <dbReference type="ARBA" id="ARBA00022759"/>
    </source>
</evidence>
<keyword evidence="7" id="KW-0695">RNA-directed DNA polymerase</keyword>
<dbReference type="InterPro" id="IPR043502">
    <property type="entry name" value="DNA/RNA_pol_sf"/>
</dbReference>
<proteinExistence type="predicted"/>
<dbReference type="InterPro" id="IPR041373">
    <property type="entry name" value="RT_RNaseH"/>
</dbReference>
<feature type="non-terminal residue" evidence="10">
    <location>
        <position position="177"/>
    </location>
</feature>
<dbReference type="SUPFAM" id="SSF56672">
    <property type="entry name" value="DNA/RNA polymerases"/>
    <property type="match status" value="1"/>
</dbReference>
<dbReference type="CDD" id="cd09274">
    <property type="entry name" value="RNase_HI_RT_Ty3"/>
    <property type="match status" value="1"/>
</dbReference>
<dbReference type="InterPro" id="IPR041588">
    <property type="entry name" value="Integrase_H2C2"/>
</dbReference>
<evidence type="ECO:0000256" key="2">
    <source>
        <dbReference type="ARBA" id="ARBA00022679"/>
    </source>
</evidence>
<accession>A0A164EN89</accession>
<name>A0A164EN89_9CRUS</name>
<dbReference type="InterPro" id="IPR050951">
    <property type="entry name" value="Retrovirus_Pol_polyprotein"/>
</dbReference>
<dbReference type="GO" id="GO:0004519">
    <property type="term" value="F:endonuclease activity"/>
    <property type="evidence" value="ECO:0007669"/>
    <property type="project" value="UniProtKB-KW"/>
</dbReference>
<dbReference type="OrthoDB" id="427924at2759"/>
<evidence type="ECO:0000313" key="10">
    <source>
        <dbReference type="EMBL" id="KZR96958.1"/>
    </source>
</evidence>